<dbReference type="EMBL" id="MN740922">
    <property type="protein sequence ID" value="QHU18023.1"/>
    <property type="molecule type" value="Genomic_DNA"/>
</dbReference>
<accession>A0A6C0KL58</accession>
<name>A0A6C0KL58_9ZZZZ</name>
<dbReference type="PROSITE" id="PS51257">
    <property type="entry name" value="PROKAR_LIPOPROTEIN"/>
    <property type="match status" value="1"/>
</dbReference>
<evidence type="ECO:0008006" key="2">
    <source>
        <dbReference type="Google" id="ProtNLM"/>
    </source>
</evidence>
<reference evidence="1" key="1">
    <citation type="journal article" date="2020" name="Nature">
        <title>Giant virus diversity and host interactions through global metagenomics.</title>
        <authorList>
            <person name="Schulz F."/>
            <person name="Roux S."/>
            <person name="Paez-Espino D."/>
            <person name="Jungbluth S."/>
            <person name="Walsh D.A."/>
            <person name="Denef V.J."/>
            <person name="McMahon K.D."/>
            <person name="Konstantinidis K.T."/>
            <person name="Eloe-Fadrosh E.A."/>
            <person name="Kyrpides N.C."/>
            <person name="Woyke T."/>
        </authorList>
    </citation>
    <scope>NUCLEOTIDE SEQUENCE</scope>
    <source>
        <strain evidence="1">GVMAG-S-3300012919-55</strain>
    </source>
</reference>
<proteinExistence type="predicted"/>
<dbReference type="AlphaFoldDB" id="A0A6C0KL58"/>
<sequence>MNFYKFICVLAFIVLIVSLACIGVAIHTSSNDVLFPPNVSSCPDFYIKNSNGECEATFNVPSGCETQTFDETNGPYSNPGMGPTSGMCNKKNWAEGCGVNWDGITNNKEICYATNSSS</sequence>
<protein>
    <recommendedName>
        <fullName evidence="2">CPW-WPC domain-containing protein</fullName>
    </recommendedName>
</protein>
<evidence type="ECO:0000313" key="1">
    <source>
        <dbReference type="EMBL" id="QHU18023.1"/>
    </source>
</evidence>
<organism evidence="1">
    <name type="scientific">viral metagenome</name>
    <dbReference type="NCBI Taxonomy" id="1070528"/>
    <lineage>
        <taxon>unclassified sequences</taxon>
        <taxon>metagenomes</taxon>
        <taxon>organismal metagenomes</taxon>
    </lineage>
</organism>